<proteinExistence type="predicted"/>
<protein>
    <submittedName>
        <fullName evidence="2">Rha family transcriptional regulator</fullName>
    </submittedName>
</protein>
<reference evidence="3" key="1">
    <citation type="journal article" date="2019" name="Int. J. Syst. Evol. Microbiol.">
        <title>The Global Catalogue of Microorganisms (GCM) 10K type strain sequencing project: providing services to taxonomists for standard genome sequencing and annotation.</title>
        <authorList>
            <consortium name="The Broad Institute Genomics Platform"/>
            <consortium name="The Broad Institute Genome Sequencing Center for Infectious Disease"/>
            <person name="Wu L."/>
            <person name="Ma J."/>
        </authorList>
    </citation>
    <scope>NUCLEOTIDE SEQUENCE [LARGE SCALE GENOMIC DNA]</scope>
    <source>
        <strain evidence="3">ZS-35-S2</strain>
    </source>
</reference>
<accession>A0ABW5CIM6</accession>
<evidence type="ECO:0000313" key="2">
    <source>
        <dbReference type="EMBL" id="MFD2235930.1"/>
    </source>
</evidence>
<sequence length="281" mass="31003">MDALITQDAARSPVVRIVGGEAMADSRDVSRFFGKRHDHVLEAIRKANCSTEFRQRNFAPTQELQKVGAVERLVPLVQMTKNGFAFVAMGFTGSRAGAFKEAYILQFDAMEAELRRQAAPAMVPQTLPEALRLAADLAEENERQKRLLIEVQPKAQALDRIATAEGSLCVTDAAKVLQIKPKDLFGFLRSPAMREDMVRVGMGTADLRYRGEFADWHAKLLVRYNANVLSESQILNILNVAGFAVGVGEWRPERDGMSGMSHVATEADMEKLEAAELPKAA</sequence>
<organism evidence="2 3">
    <name type="scientific">Aureimonas populi</name>
    <dbReference type="NCBI Taxonomy" id="1701758"/>
    <lineage>
        <taxon>Bacteria</taxon>
        <taxon>Pseudomonadati</taxon>
        <taxon>Pseudomonadota</taxon>
        <taxon>Alphaproteobacteria</taxon>
        <taxon>Hyphomicrobiales</taxon>
        <taxon>Aurantimonadaceae</taxon>
        <taxon>Aureimonas</taxon>
    </lineage>
</organism>
<dbReference type="Pfam" id="PF09669">
    <property type="entry name" value="Phage_pRha"/>
    <property type="match status" value="1"/>
</dbReference>
<dbReference type="RefSeq" id="WP_209736123.1">
    <property type="nucleotide sequence ID" value="NZ_CP072611.1"/>
</dbReference>
<name>A0ABW5CIM6_9HYPH</name>
<dbReference type="Proteomes" id="UP001597371">
    <property type="component" value="Unassembled WGS sequence"/>
</dbReference>
<evidence type="ECO:0000313" key="3">
    <source>
        <dbReference type="Proteomes" id="UP001597371"/>
    </source>
</evidence>
<dbReference type="Pfam" id="PF03374">
    <property type="entry name" value="ANT"/>
    <property type="match status" value="1"/>
</dbReference>
<keyword evidence="3" id="KW-1185">Reference proteome</keyword>
<dbReference type="InterPro" id="IPR005039">
    <property type="entry name" value="Ant_C"/>
</dbReference>
<comment type="caution">
    <text evidence="2">The sequence shown here is derived from an EMBL/GenBank/DDBJ whole genome shotgun (WGS) entry which is preliminary data.</text>
</comment>
<feature type="domain" description="Antirepressor protein C-terminal" evidence="1">
    <location>
        <begin position="149"/>
        <end position="190"/>
    </location>
</feature>
<evidence type="ECO:0000259" key="1">
    <source>
        <dbReference type="Pfam" id="PF03374"/>
    </source>
</evidence>
<dbReference type="EMBL" id="JBHUIJ010000002">
    <property type="protein sequence ID" value="MFD2235930.1"/>
    <property type="molecule type" value="Genomic_DNA"/>
</dbReference>
<gene>
    <name evidence="2" type="ORF">ACFSKQ_00440</name>
</gene>
<dbReference type="NCBIfam" id="TIGR02681">
    <property type="entry name" value="phage_pRha"/>
    <property type="match status" value="1"/>
</dbReference>
<dbReference type="InterPro" id="IPR014054">
    <property type="entry name" value="Phage_regulatory_Rha"/>
</dbReference>